<keyword evidence="2" id="KW-0614">Plasmid</keyword>
<evidence type="ECO:0000313" key="2">
    <source>
        <dbReference type="EMBL" id="ATM24631.1"/>
    </source>
</evidence>
<dbReference type="InterPro" id="IPR029016">
    <property type="entry name" value="GAF-like_dom_sf"/>
</dbReference>
<proteinExistence type="predicted"/>
<dbReference type="OrthoDB" id="9150152at2"/>
<dbReference type="InterPro" id="IPR003018">
    <property type="entry name" value="GAF"/>
</dbReference>
<dbReference type="RefSeq" id="WP_100112460.1">
    <property type="nucleotide sequence ID" value="NZ_CP023976.1"/>
</dbReference>
<dbReference type="KEGG" id="salf:SMD44_p10132"/>
<organism evidence="2 3">
    <name type="scientific">Streptomyces alboflavus</name>
    <dbReference type="NCBI Taxonomy" id="67267"/>
    <lineage>
        <taxon>Bacteria</taxon>
        <taxon>Bacillati</taxon>
        <taxon>Actinomycetota</taxon>
        <taxon>Actinomycetes</taxon>
        <taxon>Kitasatosporales</taxon>
        <taxon>Streptomycetaceae</taxon>
        <taxon>Streptomyces</taxon>
    </lineage>
</organism>
<reference evidence="2 3" key="1">
    <citation type="submission" date="2017-10" db="EMBL/GenBank/DDBJ databases">
        <title>Streptomyces alboflavus Genome sequencing and assembly.</title>
        <authorList>
            <person name="Wang Y."/>
            <person name="Du B."/>
            <person name="Ding Y."/>
            <person name="Liu H."/>
            <person name="Hou Q."/>
            <person name="Liu K."/>
            <person name="Wang C."/>
            <person name="Yao L."/>
        </authorList>
    </citation>
    <scope>NUCLEOTIDE SEQUENCE [LARGE SCALE GENOMIC DNA]</scope>
    <source>
        <strain evidence="2 3">MDJK44</strain>
        <plasmid evidence="3">Plasmid pmdjk44.1</plasmid>
    </source>
</reference>
<evidence type="ECO:0000259" key="1">
    <source>
        <dbReference type="Pfam" id="PF01590"/>
    </source>
</evidence>
<dbReference type="EMBL" id="CP023976">
    <property type="protein sequence ID" value="ATM24631.1"/>
    <property type="molecule type" value="Genomic_DNA"/>
</dbReference>
<dbReference type="SUPFAM" id="SSF55781">
    <property type="entry name" value="GAF domain-like"/>
    <property type="match status" value="1"/>
</dbReference>
<name>A0A291W4R0_9ACTN</name>
<sequence>MPPDWGYCPEVAQRGNALILPNVAAKPRFNVNPVVERLGIQAYVGAPLIHTMSKDQSLVLGTVCFVGTTPMPWESRHRSRALIWDYVRRVLPSRT</sequence>
<dbReference type="Pfam" id="PF01590">
    <property type="entry name" value="GAF"/>
    <property type="match status" value="1"/>
</dbReference>
<feature type="domain" description="GAF" evidence="1">
    <location>
        <begin position="6"/>
        <end position="76"/>
    </location>
</feature>
<accession>A0A291W4R0</accession>
<dbReference type="Gene3D" id="3.30.450.40">
    <property type="match status" value="1"/>
</dbReference>
<geneLocation type="plasmid" evidence="3">
    <name>pmdjk44.1</name>
</geneLocation>
<keyword evidence="3" id="KW-1185">Reference proteome</keyword>
<gene>
    <name evidence="2" type="ORF">SMD44_p10132</name>
</gene>
<dbReference type="Proteomes" id="UP000195880">
    <property type="component" value="Plasmid pMDJK44.1"/>
</dbReference>
<evidence type="ECO:0000313" key="3">
    <source>
        <dbReference type="Proteomes" id="UP000195880"/>
    </source>
</evidence>
<dbReference type="AlphaFoldDB" id="A0A291W4R0"/>
<protein>
    <recommendedName>
        <fullName evidence="1">GAF domain-containing protein</fullName>
    </recommendedName>
</protein>